<evidence type="ECO:0000313" key="2">
    <source>
        <dbReference type="Proteomes" id="UP000177987"/>
    </source>
</evidence>
<proteinExistence type="predicted"/>
<dbReference type="EMBL" id="MHUW01000003">
    <property type="protein sequence ID" value="OHA84284.1"/>
    <property type="molecule type" value="Genomic_DNA"/>
</dbReference>
<dbReference type="Proteomes" id="UP000177987">
    <property type="component" value="Unassembled WGS sequence"/>
</dbReference>
<dbReference type="Gene3D" id="3.30.2390.10">
    <property type="entry name" value="TTHA1013-like"/>
    <property type="match status" value="1"/>
</dbReference>
<sequence length="72" mass="8217">MKKEIHITLDIEKLPEGYYLATSRDVQGLVAQAKTFEKTVEIAEDIARKLLSAQRGKVQQQERITYPMVILA</sequence>
<reference evidence="1 2" key="1">
    <citation type="journal article" date="2016" name="Nat. Commun.">
        <title>Thousands of microbial genomes shed light on interconnected biogeochemical processes in an aquifer system.</title>
        <authorList>
            <person name="Anantharaman K."/>
            <person name="Brown C.T."/>
            <person name="Hug L.A."/>
            <person name="Sharon I."/>
            <person name="Castelle C.J."/>
            <person name="Probst A.J."/>
            <person name="Thomas B.C."/>
            <person name="Singh A."/>
            <person name="Wilkins M.J."/>
            <person name="Karaoz U."/>
            <person name="Brodie E.L."/>
            <person name="Williams K.H."/>
            <person name="Hubbard S.S."/>
            <person name="Banfield J.F."/>
        </authorList>
    </citation>
    <scope>NUCLEOTIDE SEQUENCE [LARGE SCALE GENOMIC DNA]</scope>
</reference>
<protein>
    <recommendedName>
        <fullName evidence="3">DUF1902 domain-containing protein</fullName>
    </recommendedName>
</protein>
<name>A0A1G2SH55_9BACT</name>
<organism evidence="1 2">
    <name type="scientific">Candidatus Yonathbacteria bacterium RIFCSPLOWO2_01_FULL_47_33b</name>
    <dbReference type="NCBI Taxonomy" id="1802727"/>
    <lineage>
        <taxon>Bacteria</taxon>
        <taxon>Candidatus Yonathiibacteriota</taxon>
    </lineage>
</organism>
<evidence type="ECO:0008006" key="3">
    <source>
        <dbReference type="Google" id="ProtNLM"/>
    </source>
</evidence>
<dbReference type="SUPFAM" id="SSF143100">
    <property type="entry name" value="TTHA1013/TTHA0281-like"/>
    <property type="match status" value="1"/>
</dbReference>
<accession>A0A1G2SH55</accession>
<dbReference type="STRING" id="1802727.A2937_03490"/>
<dbReference type="AlphaFoldDB" id="A0A1G2SH55"/>
<gene>
    <name evidence="1" type="ORF">A2937_03490</name>
</gene>
<dbReference type="InterPro" id="IPR035069">
    <property type="entry name" value="TTHA1013/TTHA0281-like"/>
</dbReference>
<evidence type="ECO:0000313" key="1">
    <source>
        <dbReference type="EMBL" id="OHA84284.1"/>
    </source>
</evidence>
<comment type="caution">
    <text evidence="1">The sequence shown here is derived from an EMBL/GenBank/DDBJ whole genome shotgun (WGS) entry which is preliminary data.</text>
</comment>